<dbReference type="Pfam" id="PF16184">
    <property type="entry name" value="Cadherin_3"/>
    <property type="match status" value="1"/>
</dbReference>
<accession>A0ABM7RC19</accession>
<evidence type="ECO:0000313" key="6">
    <source>
        <dbReference type="EMBL" id="BCX47600.1"/>
    </source>
</evidence>
<dbReference type="InterPro" id="IPR001343">
    <property type="entry name" value="Hemolysn_Ca-bd"/>
</dbReference>
<reference evidence="6 7" key="1">
    <citation type="submission" date="2021-06" db="EMBL/GenBank/DDBJ databases">
        <title>Complete genome of Haloferula helveola possessing various polysaccharide degrading enzymes.</title>
        <authorList>
            <person name="Takami H."/>
            <person name="Huang C."/>
            <person name="Hamasaki K."/>
        </authorList>
    </citation>
    <scope>NUCLEOTIDE SEQUENCE [LARGE SCALE GENOMIC DNA]</scope>
    <source>
        <strain evidence="6 7">CN-1</strain>
    </source>
</reference>
<gene>
    <name evidence="6" type="ORF">HAHE_15080</name>
</gene>
<dbReference type="NCBIfam" id="TIGR03661">
    <property type="entry name" value="T1SS_VCA0849"/>
    <property type="match status" value="1"/>
</dbReference>
<dbReference type="InterPro" id="IPR011049">
    <property type="entry name" value="Serralysin-like_metalloprot_C"/>
</dbReference>
<evidence type="ECO:0000256" key="1">
    <source>
        <dbReference type="ARBA" id="ARBA00022729"/>
    </source>
</evidence>
<dbReference type="InterPro" id="IPR038081">
    <property type="entry name" value="CalX-like_sf"/>
</dbReference>
<feature type="chain" id="PRO_5047158560" description="Calx-beta domain-containing protein" evidence="4">
    <location>
        <begin position="29"/>
        <end position="874"/>
    </location>
</feature>
<dbReference type="Gene3D" id="2.150.10.10">
    <property type="entry name" value="Serralysin-like metalloprotease, C-terminal"/>
    <property type="match status" value="1"/>
</dbReference>
<organism evidence="6 7">
    <name type="scientific">Haloferula helveola</name>
    <dbReference type="NCBI Taxonomy" id="490095"/>
    <lineage>
        <taxon>Bacteria</taxon>
        <taxon>Pseudomonadati</taxon>
        <taxon>Verrucomicrobiota</taxon>
        <taxon>Verrucomicrobiia</taxon>
        <taxon>Verrucomicrobiales</taxon>
        <taxon>Verrucomicrobiaceae</taxon>
        <taxon>Haloferula</taxon>
    </lineage>
</organism>
<feature type="domain" description="Calx-beta" evidence="5">
    <location>
        <begin position="548"/>
        <end position="632"/>
    </location>
</feature>
<keyword evidence="3" id="KW-0106">Calcium</keyword>
<dbReference type="Gene3D" id="2.60.40.2030">
    <property type="match status" value="2"/>
</dbReference>
<dbReference type="Pfam" id="PF00353">
    <property type="entry name" value="HemolysinCabind"/>
    <property type="match status" value="1"/>
</dbReference>
<feature type="signal peptide" evidence="4">
    <location>
        <begin position="1"/>
        <end position="28"/>
    </location>
</feature>
<dbReference type="InterPro" id="IPR019960">
    <property type="entry name" value="T1SS_VCA0849"/>
</dbReference>
<keyword evidence="1 4" id="KW-0732">Signal</keyword>
<keyword evidence="2" id="KW-0677">Repeat</keyword>
<dbReference type="SUPFAM" id="SSF51120">
    <property type="entry name" value="beta-Roll"/>
    <property type="match status" value="1"/>
</dbReference>
<dbReference type="EMBL" id="AP024702">
    <property type="protein sequence ID" value="BCX47600.1"/>
    <property type="molecule type" value="Genomic_DNA"/>
</dbReference>
<dbReference type="SUPFAM" id="SSF141072">
    <property type="entry name" value="CalX-like"/>
    <property type="match status" value="2"/>
</dbReference>
<evidence type="ECO:0000259" key="5">
    <source>
        <dbReference type="Pfam" id="PF03160"/>
    </source>
</evidence>
<protein>
    <recommendedName>
        <fullName evidence="5">Calx-beta domain-containing protein</fullName>
    </recommendedName>
</protein>
<dbReference type="Pfam" id="PF03160">
    <property type="entry name" value="Calx-beta"/>
    <property type="match status" value="2"/>
</dbReference>
<keyword evidence="7" id="KW-1185">Reference proteome</keyword>
<evidence type="ECO:0000256" key="2">
    <source>
        <dbReference type="ARBA" id="ARBA00022737"/>
    </source>
</evidence>
<proteinExistence type="predicted"/>
<evidence type="ECO:0000313" key="7">
    <source>
        <dbReference type="Proteomes" id="UP001374893"/>
    </source>
</evidence>
<sequence>MNSRNSLNTVRTLAGFAACLVAASTASAIVGEPETVVYGRILNRINPNTEQLVTEGELLWTIQRPDGSSIPLLGEVAEIGGGLYSYTLRVPHQAVMLGEWQAEQTVPLGTSSNTGYHTGITLDGNPAGILPPATSGFELDQLLRASAIRIDLEINSEGLDSDGDGLPDWWEDEHGFDKQDPSDALADSNANGLNNLAEYLAGTDPNQDPTEPLLLTSEVIAYADSGSLIPLEVADSDSAPGQLTFTLYSLPDGGDLMLRNADVFPSTPDQPLEAGDTFTLADVRSGRVRFDHTPGETTGSFEVGVRDEDPTHEESRGEVSVRLFDSSPGDLAMTSSEKVRFEAHGLARDLGHLITDFGATSGPHQISAPAAGLSDADYATHVSNYGPERPHIFLGGPSADSFSGGPANDFFLGGQGADSMNGGPGADSFLFIALSPDPDEISDFDPAEGDLIDVAAVLDGASNLLTDYLRIRRDGADALLEVSAAGTGTGFTDLVVRLQASSLQPTDLAGLYYSGNLETGGIGLPPRLSVVAGDAASENGPTDGSFVITREGDLDSDLTAILQLTGNATNGTDYQFVPGTLVLPAGAASVELVIRPYVDSSVEFNEVVHLSILSSTDYLLDTASSAQITIEDLKPQLSLEVLEPLASVEDGTPGAILMRRAGLTSPEVFVQFTLTGSAVNGVDYNYVTPYVTLSPGQTTKFIQFTPKPTVDFGAAEGKTIRMSLKPDVAYAMPVPMASVRIVPRRLTYAAWLAENGLTDGPVEGMPLVSRYAFALDPLLANDPAALARMPKPELSDDHLTISFRRKPGISDYRYEVEYTNDFVTWNTGPDFVEDITAQAAPDDAGAAVYRAKRPISDAERAMMRVRLVPGSPTN</sequence>
<name>A0ABM7RC19_9BACT</name>
<dbReference type="Proteomes" id="UP001374893">
    <property type="component" value="Chromosome"/>
</dbReference>
<feature type="domain" description="Calx-beta" evidence="5">
    <location>
        <begin position="656"/>
        <end position="703"/>
    </location>
</feature>
<dbReference type="RefSeq" id="WP_338689873.1">
    <property type="nucleotide sequence ID" value="NZ_AP024702.1"/>
</dbReference>
<evidence type="ECO:0000256" key="4">
    <source>
        <dbReference type="SAM" id="SignalP"/>
    </source>
</evidence>
<evidence type="ECO:0000256" key="3">
    <source>
        <dbReference type="ARBA" id="ARBA00022837"/>
    </source>
</evidence>
<dbReference type="InterPro" id="IPR003644">
    <property type="entry name" value="Calx_beta"/>
</dbReference>